<dbReference type="Pfam" id="PF13671">
    <property type="entry name" value="AAA_33"/>
    <property type="match status" value="1"/>
</dbReference>
<proteinExistence type="predicted"/>
<dbReference type="AlphaFoldDB" id="A0A6M1QWZ1"/>
<comment type="caution">
    <text evidence="1">The sequence shown here is derived from an EMBL/GenBank/DDBJ whole genome shotgun (WGS) entry which is preliminary data.</text>
</comment>
<gene>
    <name evidence="1" type="ORF">G5C66_17325</name>
</gene>
<evidence type="ECO:0000313" key="1">
    <source>
        <dbReference type="EMBL" id="NGN94493.1"/>
    </source>
</evidence>
<protein>
    <submittedName>
        <fullName evidence="1">AAA family ATPase</fullName>
    </submittedName>
</protein>
<dbReference type="SUPFAM" id="SSF52540">
    <property type="entry name" value="P-loop containing nucleoside triphosphate hydrolases"/>
    <property type="match status" value="1"/>
</dbReference>
<sequence length="179" mass="19684">MRGSVIVLTGPPGAGKSTTARVLAEGFDKAVHLHTDDFWHFIVSGMIPPYLPESDEQNQTVVRVIADAAYGYAEGGFTVVVDGIVGPWMLDHYRTGLEEHPGLSVHYLVLRPDREETLRRAQGRSGPDALVEEGPVLQLWDQFANLGELERHVIDTSRHSPDDTLEAVTDAVANSRFVI</sequence>
<dbReference type="EMBL" id="JAALAA010000015">
    <property type="protein sequence ID" value="NGN94493.1"/>
    <property type="molecule type" value="Genomic_DNA"/>
</dbReference>
<accession>A0A6M1QWZ1</accession>
<dbReference type="InterPro" id="IPR027417">
    <property type="entry name" value="P-loop_NTPase"/>
</dbReference>
<name>A0A6M1QWZ1_9ACTN</name>
<dbReference type="RefSeq" id="WP_165112218.1">
    <property type="nucleotide sequence ID" value="NZ_JAALAA010000015.1"/>
</dbReference>
<dbReference type="Proteomes" id="UP000483261">
    <property type="component" value="Unassembled WGS sequence"/>
</dbReference>
<reference evidence="1 2" key="1">
    <citation type="submission" date="2020-02" db="EMBL/GenBank/DDBJ databases">
        <title>Whole-genome analyses of novel actinobacteria.</title>
        <authorList>
            <person name="Sahin N."/>
        </authorList>
    </citation>
    <scope>NUCLEOTIDE SEQUENCE [LARGE SCALE GENOMIC DNA]</scope>
    <source>
        <strain evidence="1 2">KC13</strain>
    </source>
</reference>
<dbReference type="Gene3D" id="3.40.50.300">
    <property type="entry name" value="P-loop containing nucleotide triphosphate hydrolases"/>
    <property type="match status" value="1"/>
</dbReference>
<keyword evidence="2" id="KW-1185">Reference proteome</keyword>
<evidence type="ECO:0000313" key="2">
    <source>
        <dbReference type="Proteomes" id="UP000483261"/>
    </source>
</evidence>
<organism evidence="1 2">
    <name type="scientific">Nocardioides turkmenicus</name>
    <dbReference type="NCBI Taxonomy" id="2711220"/>
    <lineage>
        <taxon>Bacteria</taxon>
        <taxon>Bacillati</taxon>
        <taxon>Actinomycetota</taxon>
        <taxon>Actinomycetes</taxon>
        <taxon>Propionibacteriales</taxon>
        <taxon>Nocardioidaceae</taxon>
        <taxon>Nocardioides</taxon>
    </lineage>
</organism>